<keyword evidence="2" id="KW-1185">Reference proteome</keyword>
<evidence type="ECO:0000313" key="2">
    <source>
        <dbReference type="Proteomes" id="UP000054166"/>
    </source>
</evidence>
<reference evidence="1 2" key="1">
    <citation type="submission" date="2014-04" db="EMBL/GenBank/DDBJ databases">
        <authorList>
            <consortium name="DOE Joint Genome Institute"/>
            <person name="Kuo A."/>
            <person name="Tarkka M."/>
            <person name="Buscot F."/>
            <person name="Kohler A."/>
            <person name="Nagy L.G."/>
            <person name="Floudas D."/>
            <person name="Copeland A."/>
            <person name="Barry K.W."/>
            <person name="Cichocki N."/>
            <person name="Veneault-Fourrey C."/>
            <person name="LaButti K."/>
            <person name="Lindquist E.A."/>
            <person name="Lipzen A."/>
            <person name="Lundell T."/>
            <person name="Morin E."/>
            <person name="Murat C."/>
            <person name="Sun H."/>
            <person name="Tunlid A."/>
            <person name="Henrissat B."/>
            <person name="Grigoriev I.V."/>
            <person name="Hibbett D.S."/>
            <person name="Martin F."/>
            <person name="Nordberg H.P."/>
            <person name="Cantor M.N."/>
            <person name="Hua S.X."/>
        </authorList>
    </citation>
    <scope>NUCLEOTIDE SEQUENCE [LARGE SCALE GENOMIC DNA]</scope>
    <source>
        <strain evidence="1 2">F 1598</strain>
    </source>
</reference>
<dbReference type="EMBL" id="KN833024">
    <property type="protein sequence ID" value="KIM77577.1"/>
    <property type="molecule type" value="Genomic_DNA"/>
</dbReference>
<organism evidence="1 2">
    <name type="scientific">Piloderma croceum (strain F 1598)</name>
    <dbReference type="NCBI Taxonomy" id="765440"/>
    <lineage>
        <taxon>Eukaryota</taxon>
        <taxon>Fungi</taxon>
        <taxon>Dikarya</taxon>
        <taxon>Basidiomycota</taxon>
        <taxon>Agaricomycotina</taxon>
        <taxon>Agaricomycetes</taxon>
        <taxon>Agaricomycetidae</taxon>
        <taxon>Atheliales</taxon>
        <taxon>Atheliaceae</taxon>
        <taxon>Piloderma</taxon>
    </lineage>
</organism>
<dbReference type="Proteomes" id="UP000054166">
    <property type="component" value="Unassembled WGS sequence"/>
</dbReference>
<proteinExistence type="predicted"/>
<accession>A0A0C3BJN9</accession>
<sequence>MFVHKRIQDFAVAIFFSILIVVDGARHPRGRLTQLPSIRSYRLPSRSDTFHHCVPSNNLFRAIRGVNWNKSSGASQGG</sequence>
<dbReference type="HOGENOM" id="CLU_2622886_0_0_1"/>
<dbReference type="AlphaFoldDB" id="A0A0C3BJN9"/>
<evidence type="ECO:0000313" key="1">
    <source>
        <dbReference type="EMBL" id="KIM77577.1"/>
    </source>
</evidence>
<name>A0A0C3BJN9_PILCF</name>
<protein>
    <submittedName>
        <fullName evidence="1">Uncharacterized protein</fullName>
    </submittedName>
</protein>
<gene>
    <name evidence="1" type="ORF">PILCRDRAFT_618184</name>
</gene>
<reference evidence="2" key="2">
    <citation type="submission" date="2015-01" db="EMBL/GenBank/DDBJ databases">
        <title>Evolutionary Origins and Diversification of the Mycorrhizal Mutualists.</title>
        <authorList>
            <consortium name="DOE Joint Genome Institute"/>
            <consortium name="Mycorrhizal Genomics Consortium"/>
            <person name="Kohler A."/>
            <person name="Kuo A."/>
            <person name="Nagy L.G."/>
            <person name="Floudas D."/>
            <person name="Copeland A."/>
            <person name="Barry K.W."/>
            <person name="Cichocki N."/>
            <person name="Veneault-Fourrey C."/>
            <person name="LaButti K."/>
            <person name="Lindquist E.A."/>
            <person name="Lipzen A."/>
            <person name="Lundell T."/>
            <person name="Morin E."/>
            <person name="Murat C."/>
            <person name="Riley R."/>
            <person name="Ohm R."/>
            <person name="Sun H."/>
            <person name="Tunlid A."/>
            <person name="Henrissat B."/>
            <person name="Grigoriev I.V."/>
            <person name="Hibbett D.S."/>
            <person name="Martin F."/>
        </authorList>
    </citation>
    <scope>NUCLEOTIDE SEQUENCE [LARGE SCALE GENOMIC DNA]</scope>
    <source>
        <strain evidence="2">F 1598</strain>
    </source>
</reference>
<dbReference type="InParanoid" id="A0A0C3BJN9"/>